<dbReference type="EMBL" id="FNBA01000019">
    <property type="protein sequence ID" value="SDF26184.1"/>
    <property type="molecule type" value="Genomic_DNA"/>
</dbReference>
<dbReference type="AlphaFoldDB" id="A0A1G7JN17"/>
<organism evidence="1 2">
    <name type="scientific">Ulvibacter litoralis</name>
    <dbReference type="NCBI Taxonomy" id="227084"/>
    <lineage>
        <taxon>Bacteria</taxon>
        <taxon>Pseudomonadati</taxon>
        <taxon>Bacteroidota</taxon>
        <taxon>Flavobacteriia</taxon>
        <taxon>Flavobacteriales</taxon>
        <taxon>Flavobacteriaceae</taxon>
        <taxon>Ulvibacter</taxon>
    </lineage>
</organism>
<accession>A0A1G7JN17</accession>
<dbReference type="Proteomes" id="UP000199321">
    <property type="component" value="Unassembled WGS sequence"/>
</dbReference>
<keyword evidence="2" id="KW-1185">Reference proteome</keyword>
<dbReference type="STRING" id="227084.SAMN05421855_1199"/>
<name>A0A1G7JN17_9FLAO</name>
<reference evidence="1 2" key="1">
    <citation type="submission" date="2016-10" db="EMBL/GenBank/DDBJ databases">
        <authorList>
            <person name="de Groot N.N."/>
        </authorList>
    </citation>
    <scope>NUCLEOTIDE SEQUENCE [LARGE SCALE GENOMIC DNA]</scope>
    <source>
        <strain evidence="1 2">DSM 16195</strain>
    </source>
</reference>
<dbReference type="RefSeq" id="WP_093145499.1">
    <property type="nucleotide sequence ID" value="NZ_BMWO01000022.1"/>
</dbReference>
<protein>
    <submittedName>
        <fullName evidence="1">Uncharacterized protein</fullName>
    </submittedName>
</protein>
<evidence type="ECO:0000313" key="1">
    <source>
        <dbReference type="EMBL" id="SDF26184.1"/>
    </source>
</evidence>
<proteinExistence type="predicted"/>
<evidence type="ECO:0000313" key="2">
    <source>
        <dbReference type="Proteomes" id="UP000199321"/>
    </source>
</evidence>
<gene>
    <name evidence="1" type="ORF">SAMN05421855_1199</name>
</gene>
<dbReference type="OrthoDB" id="1447989at2"/>
<sequence>MEIGQKCKINNDERVYKVTNSWKEKRIIENTENSVEYEIEIFVALEEIDNSENTKAKVSTTKVYPV</sequence>